<evidence type="ECO:0000313" key="3">
    <source>
        <dbReference type="Proteomes" id="UP001151752"/>
    </source>
</evidence>
<protein>
    <submittedName>
        <fullName evidence="2">Uncharacterized protein</fullName>
    </submittedName>
</protein>
<proteinExistence type="predicted"/>
<evidence type="ECO:0000313" key="2">
    <source>
        <dbReference type="EMBL" id="KAJ6695669.1"/>
    </source>
</evidence>
<feature type="compositionally biased region" description="Polar residues" evidence="1">
    <location>
        <begin position="1"/>
        <end position="22"/>
    </location>
</feature>
<evidence type="ECO:0000256" key="1">
    <source>
        <dbReference type="SAM" id="MobiDB-lite"/>
    </source>
</evidence>
<reference evidence="2" key="1">
    <citation type="submission" date="2022-11" db="EMBL/GenBank/DDBJ databases">
        <authorList>
            <person name="Hyden B.L."/>
            <person name="Feng K."/>
            <person name="Yates T."/>
            <person name="Jawdy S."/>
            <person name="Smart L.B."/>
            <person name="Muchero W."/>
        </authorList>
    </citation>
    <scope>NUCLEOTIDE SEQUENCE</scope>
    <source>
        <tissue evidence="2">Shoot tip</tissue>
    </source>
</reference>
<dbReference type="AlphaFoldDB" id="A0A9Q0PX34"/>
<dbReference type="EMBL" id="JAPFFM010000017">
    <property type="protein sequence ID" value="KAJ6695669.1"/>
    <property type="molecule type" value="Genomic_DNA"/>
</dbReference>
<feature type="region of interest" description="Disordered" evidence="1">
    <location>
        <begin position="1"/>
        <end position="24"/>
    </location>
</feature>
<sequence>MTYSMRSPPNPNFSNPHASTRVQKPRLVTEKGRLVKLHKVEVLPLRSFTVSTGLFLYFHNQRHLSIKSRGNAYSHILKELFLGFGAGVEVWKFRRGKINGSYGDGSMMMEGWSGRGWPKLI</sequence>
<dbReference type="Proteomes" id="UP001151752">
    <property type="component" value="Chromosome 3"/>
</dbReference>
<comment type="caution">
    <text evidence="2">The sequence shown here is derived from an EMBL/GenBank/DDBJ whole genome shotgun (WGS) entry which is preliminary data.</text>
</comment>
<organism evidence="2 3">
    <name type="scientific">Salix koriyanagi</name>
    <dbReference type="NCBI Taxonomy" id="2511006"/>
    <lineage>
        <taxon>Eukaryota</taxon>
        <taxon>Viridiplantae</taxon>
        <taxon>Streptophyta</taxon>
        <taxon>Embryophyta</taxon>
        <taxon>Tracheophyta</taxon>
        <taxon>Spermatophyta</taxon>
        <taxon>Magnoliopsida</taxon>
        <taxon>eudicotyledons</taxon>
        <taxon>Gunneridae</taxon>
        <taxon>Pentapetalae</taxon>
        <taxon>rosids</taxon>
        <taxon>fabids</taxon>
        <taxon>Malpighiales</taxon>
        <taxon>Salicaceae</taxon>
        <taxon>Saliceae</taxon>
        <taxon>Salix</taxon>
    </lineage>
</organism>
<gene>
    <name evidence="2" type="ORF">OIU74_014721</name>
</gene>
<reference evidence="2" key="2">
    <citation type="journal article" date="2023" name="Int. J. Mol. Sci.">
        <title>De Novo Assembly and Annotation of 11 Diverse Shrub Willow (Salix) Genomes Reveals Novel Gene Organization in Sex-Linked Regions.</title>
        <authorList>
            <person name="Hyden B."/>
            <person name="Feng K."/>
            <person name="Yates T.B."/>
            <person name="Jawdy S."/>
            <person name="Cereghino C."/>
            <person name="Smart L.B."/>
            <person name="Muchero W."/>
        </authorList>
    </citation>
    <scope>NUCLEOTIDE SEQUENCE</scope>
    <source>
        <tissue evidence="2">Shoot tip</tissue>
    </source>
</reference>
<name>A0A9Q0PX34_9ROSI</name>
<accession>A0A9Q0PX34</accession>
<keyword evidence="3" id="KW-1185">Reference proteome</keyword>